<evidence type="ECO:0000313" key="9">
    <source>
        <dbReference type="EMBL" id="WAL62587.1"/>
    </source>
</evidence>
<dbReference type="InterPro" id="IPR000515">
    <property type="entry name" value="MetI-like"/>
</dbReference>
<dbReference type="KEGG" id="tsin:OXH18_11515"/>
<feature type="domain" description="ABC transmembrane type-1" evidence="8">
    <location>
        <begin position="199"/>
        <end position="393"/>
    </location>
</feature>
<dbReference type="Proteomes" id="UP001163152">
    <property type="component" value="Chromosome"/>
</dbReference>
<feature type="transmembrane region" description="Helical" evidence="7">
    <location>
        <begin position="234"/>
        <end position="258"/>
    </location>
</feature>
<evidence type="ECO:0000313" key="10">
    <source>
        <dbReference type="Proteomes" id="UP001163152"/>
    </source>
</evidence>
<feature type="transmembrane region" description="Helical" evidence="7">
    <location>
        <begin position="270"/>
        <end position="287"/>
    </location>
</feature>
<feature type="transmembrane region" description="Helical" evidence="7">
    <location>
        <begin position="308"/>
        <end position="325"/>
    </location>
</feature>
<dbReference type="PANTHER" id="PTHR30614:SF41">
    <property type="entry name" value="INNER MEMBRANE AMINO-ACID ABC TRANSPORTER PERMEASE PROTEIN YHDY"/>
    <property type="match status" value="1"/>
</dbReference>
<comment type="similarity">
    <text evidence="7">Belongs to the binding-protein-dependent transport system permease family.</text>
</comment>
<keyword evidence="10" id="KW-1185">Reference proteome</keyword>
<organism evidence="9 10">
    <name type="scientific">Thermocoleostomius sinensis A174</name>
    <dbReference type="NCBI Taxonomy" id="2016057"/>
    <lineage>
        <taxon>Bacteria</taxon>
        <taxon>Bacillati</taxon>
        <taxon>Cyanobacteriota</taxon>
        <taxon>Cyanophyceae</taxon>
        <taxon>Oculatellales</taxon>
        <taxon>Oculatellaceae</taxon>
        <taxon>Thermocoleostomius</taxon>
    </lineage>
</organism>
<keyword evidence="3" id="KW-1003">Cell membrane</keyword>
<dbReference type="Gene3D" id="1.10.3720.10">
    <property type="entry name" value="MetI-like"/>
    <property type="match status" value="1"/>
</dbReference>
<evidence type="ECO:0000256" key="5">
    <source>
        <dbReference type="ARBA" id="ARBA00022989"/>
    </source>
</evidence>
<dbReference type="RefSeq" id="WP_268612927.1">
    <property type="nucleotide sequence ID" value="NZ_CP113797.1"/>
</dbReference>
<keyword evidence="6 7" id="KW-0472">Membrane</keyword>
<dbReference type="GO" id="GO:0022857">
    <property type="term" value="F:transmembrane transporter activity"/>
    <property type="evidence" value="ECO:0007669"/>
    <property type="project" value="InterPro"/>
</dbReference>
<dbReference type="InterPro" id="IPR035906">
    <property type="entry name" value="MetI-like_sf"/>
</dbReference>
<dbReference type="GO" id="GO:0006865">
    <property type="term" value="P:amino acid transport"/>
    <property type="evidence" value="ECO:0007669"/>
    <property type="project" value="TreeGrafter"/>
</dbReference>
<gene>
    <name evidence="9" type="ORF">OXH18_11515</name>
</gene>
<dbReference type="EMBL" id="CP113797">
    <property type="protein sequence ID" value="WAL62587.1"/>
    <property type="molecule type" value="Genomic_DNA"/>
</dbReference>
<name>A0A9E8ZGD5_9CYAN</name>
<dbReference type="InterPro" id="IPR043429">
    <property type="entry name" value="ArtM/GltK/GlnP/TcyL/YhdX-like"/>
</dbReference>
<evidence type="ECO:0000259" key="8">
    <source>
        <dbReference type="PROSITE" id="PS50928"/>
    </source>
</evidence>
<feature type="transmembrane region" description="Helical" evidence="7">
    <location>
        <begin position="110"/>
        <end position="128"/>
    </location>
</feature>
<evidence type="ECO:0000256" key="4">
    <source>
        <dbReference type="ARBA" id="ARBA00022692"/>
    </source>
</evidence>
<feature type="transmembrane region" description="Helical" evidence="7">
    <location>
        <begin position="195"/>
        <end position="222"/>
    </location>
</feature>
<dbReference type="CDD" id="cd06261">
    <property type="entry name" value="TM_PBP2"/>
    <property type="match status" value="1"/>
</dbReference>
<protein>
    <submittedName>
        <fullName evidence="9">Amino acid ABC transporter permease</fullName>
    </submittedName>
</protein>
<dbReference type="AlphaFoldDB" id="A0A9E8ZGD5"/>
<feature type="transmembrane region" description="Helical" evidence="7">
    <location>
        <begin position="166"/>
        <end position="183"/>
    </location>
</feature>
<feature type="transmembrane region" description="Helical" evidence="7">
    <location>
        <begin position="82"/>
        <end position="103"/>
    </location>
</feature>
<feature type="transmembrane region" description="Helical" evidence="7">
    <location>
        <begin position="35"/>
        <end position="62"/>
    </location>
</feature>
<sequence length="404" mass="44129">MTTTHPPSSASPPPVAQIGPVAWLRKNLFSDWFNSLLTIVILLLLFNTLTSFLGWATTVAQWQVIPANWPLFFVGRFPAAQYWRLWVVLALIASLAGLSWGILARNAATLFTRPVLAAIAIASLLALLMPTPIFYRLLMLGVIALLLIGAWVGRRVSRTTPTLGKWIPLVWFLSFFVVLWLMAGGFGLPAVSTSLWGGLLLTIFMAVVSIVLCFPLGVLLALGRQSSLPVIRWLSVLYIEIIRGIPLIAILFIGQNMIPLFLPQGVRPDNILRAIIGLTIFSAAYLAENVRGGLQAIPRGQTEAANALGLNPMLTTGLIVLPQALKISIPAIVGQFISLLQDTTLLAIVGIIDLLGITRAILANPQFIGRYWEAYIFIGAIYWVLCYGMSLGSRRLEESLNTGH</sequence>
<dbReference type="PANTHER" id="PTHR30614">
    <property type="entry name" value="MEMBRANE COMPONENT OF AMINO ACID ABC TRANSPORTER"/>
    <property type="match status" value="1"/>
</dbReference>
<evidence type="ECO:0000256" key="2">
    <source>
        <dbReference type="ARBA" id="ARBA00022448"/>
    </source>
</evidence>
<dbReference type="SUPFAM" id="SSF161098">
    <property type="entry name" value="MetI-like"/>
    <property type="match status" value="1"/>
</dbReference>
<evidence type="ECO:0000256" key="6">
    <source>
        <dbReference type="ARBA" id="ARBA00023136"/>
    </source>
</evidence>
<dbReference type="PROSITE" id="PS50928">
    <property type="entry name" value="ABC_TM1"/>
    <property type="match status" value="1"/>
</dbReference>
<dbReference type="Pfam" id="PF00528">
    <property type="entry name" value="BPD_transp_1"/>
    <property type="match status" value="1"/>
</dbReference>
<accession>A0A9E8ZGD5</accession>
<keyword evidence="2 7" id="KW-0813">Transport</keyword>
<dbReference type="GO" id="GO:0043190">
    <property type="term" value="C:ATP-binding cassette (ABC) transporter complex"/>
    <property type="evidence" value="ECO:0007669"/>
    <property type="project" value="InterPro"/>
</dbReference>
<feature type="transmembrane region" description="Helical" evidence="7">
    <location>
        <begin position="134"/>
        <end position="154"/>
    </location>
</feature>
<proteinExistence type="inferred from homology"/>
<reference evidence="9" key="1">
    <citation type="submission" date="2022-12" db="EMBL/GenBank/DDBJ databases">
        <title>Polyphasic identification of a Novel Hot-Spring Cyanobacterium Ocullathermofonsia sinensis gen nov. sp. nov. and Genomic Insights on its Adaptations to the Thermal Habitat.</title>
        <authorList>
            <person name="Daroch M."/>
            <person name="Tang J."/>
            <person name="Jiang Y."/>
        </authorList>
    </citation>
    <scope>NUCLEOTIDE SEQUENCE</scope>
    <source>
        <strain evidence="9">PKUAC-SCTA174</strain>
    </source>
</reference>
<evidence type="ECO:0000256" key="1">
    <source>
        <dbReference type="ARBA" id="ARBA00004651"/>
    </source>
</evidence>
<feature type="transmembrane region" description="Helical" evidence="7">
    <location>
        <begin position="345"/>
        <end position="362"/>
    </location>
</feature>
<keyword evidence="5 7" id="KW-1133">Transmembrane helix</keyword>
<evidence type="ECO:0000256" key="3">
    <source>
        <dbReference type="ARBA" id="ARBA00022475"/>
    </source>
</evidence>
<feature type="transmembrane region" description="Helical" evidence="7">
    <location>
        <begin position="374"/>
        <end position="392"/>
    </location>
</feature>
<dbReference type="InterPro" id="IPR010065">
    <property type="entry name" value="AA_ABC_transptr_permease_3TM"/>
</dbReference>
<evidence type="ECO:0000256" key="7">
    <source>
        <dbReference type="RuleBase" id="RU363032"/>
    </source>
</evidence>
<comment type="subcellular location">
    <subcellularLocation>
        <location evidence="1 7">Cell membrane</location>
        <topology evidence="1 7">Multi-pass membrane protein</topology>
    </subcellularLocation>
</comment>
<dbReference type="NCBIfam" id="TIGR01726">
    <property type="entry name" value="HEQRo_perm_3TM"/>
    <property type="match status" value="1"/>
</dbReference>
<keyword evidence="4 7" id="KW-0812">Transmembrane</keyword>